<dbReference type="Gene3D" id="2.60.40.4070">
    <property type="match status" value="1"/>
</dbReference>
<dbReference type="InterPro" id="IPR005648">
    <property type="entry name" value="FlgD"/>
</dbReference>
<keyword evidence="3 5" id="KW-1005">Bacterial flagellum biogenesis</keyword>
<evidence type="ECO:0000259" key="6">
    <source>
        <dbReference type="Pfam" id="PF13860"/>
    </source>
</evidence>
<keyword evidence="7" id="KW-0969">Cilium</keyword>
<sequence length="226" mass="23385">MGVTPASGINAGPGQTNAAASAKDSKAAAGFAGGDFETFLKMLTTQFKNQDPLNPMEGSDFAVQLATFSGVEQQVRTNELLQGLAGQMGTTLPHLTGWIGKEGKAAVPMTFTDRPLTLDIQPASGADSVILVAVNASGKAVSREEIGTGSGKVEWFGRDQSGKKLLDGQYAFRIESYSKGSLLSTSDVPVYGLINEAEVVDGQVRVTFAGGSTAPATAVTGLRDPL</sequence>
<keyword evidence="8" id="KW-1185">Reference proteome</keyword>
<comment type="function">
    <text evidence="4 5">Required for flagellar hook formation. May act as a scaffolding protein.</text>
</comment>
<evidence type="ECO:0000256" key="1">
    <source>
        <dbReference type="ARBA" id="ARBA00010577"/>
    </source>
</evidence>
<reference evidence="8" key="1">
    <citation type="journal article" date="2019" name="Int. J. Syst. Evol. Microbiol.">
        <title>The Global Catalogue of Microorganisms (GCM) 10K type strain sequencing project: providing services to taxonomists for standard genome sequencing and annotation.</title>
        <authorList>
            <consortium name="The Broad Institute Genomics Platform"/>
            <consortium name="The Broad Institute Genome Sequencing Center for Infectious Disease"/>
            <person name="Wu L."/>
            <person name="Ma J."/>
        </authorList>
    </citation>
    <scope>NUCLEOTIDE SEQUENCE [LARGE SCALE GENOMIC DNA]</scope>
    <source>
        <strain evidence="8">CCUG 56029</strain>
    </source>
</reference>
<dbReference type="Gene3D" id="2.30.30.910">
    <property type="match status" value="1"/>
</dbReference>
<keyword evidence="7" id="KW-0966">Cell projection</keyword>
<proteinExistence type="inferred from homology"/>
<organism evidence="7 8">
    <name type="scientific">Paracoccus pacificus</name>
    <dbReference type="NCBI Taxonomy" id="1463598"/>
    <lineage>
        <taxon>Bacteria</taxon>
        <taxon>Pseudomonadati</taxon>
        <taxon>Pseudomonadota</taxon>
        <taxon>Alphaproteobacteria</taxon>
        <taxon>Rhodobacterales</taxon>
        <taxon>Paracoccaceae</taxon>
        <taxon>Paracoccus</taxon>
    </lineage>
</organism>
<comment type="caution">
    <text evidence="7">The sequence shown here is derived from an EMBL/GenBank/DDBJ whole genome shotgun (WGS) entry which is preliminary data.</text>
</comment>
<dbReference type="Proteomes" id="UP001597213">
    <property type="component" value="Unassembled WGS sequence"/>
</dbReference>
<evidence type="ECO:0000256" key="2">
    <source>
        <dbReference type="ARBA" id="ARBA00016013"/>
    </source>
</evidence>
<gene>
    <name evidence="7" type="ORF">ACFSCT_08240</name>
</gene>
<dbReference type="RefSeq" id="WP_379141769.1">
    <property type="nucleotide sequence ID" value="NZ_JBHUEN010000021.1"/>
</dbReference>
<name>A0ABW4R7K4_9RHOB</name>
<feature type="domain" description="FlgD/Vpr Ig-like" evidence="6">
    <location>
        <begin position="112"/>
        <end position="179"/>
    </location>
</feature>
<evidence type="ECO:0000256" key="5">
    <source>
        <dbReference type="RuleBase" id="RU362076"/>
    </source>
</evidence>
<dbReference type="InterPro" id="IPR025965">
    <property type="entry name" value="FlgD/Vpr_Ig-like"/>
</dbReference>
<evidence type="ECO:0000313" key="7">
    <source>
        <dbReference type="EMBL" id="MFD1881700.1"/>
    </source>
</evidence>
<accession>A0ABW4R7K4</accession>
<evidence type="ECO:0000313" key="8">
    <source>
        <dbReference type="Proteomes" id="UP001597213"/>
    </source>
</evidence>
<keyword evidence="7" id="KW-0282">Flagellum</keyword>
<comment type="similarity">
    <text evidence="1 5">Belongs to the FlgD family.</text>
</comment>
<dbReference type="Pfam" id="PF03963">
    <property type="entry name" value="FlgD"/>
    <property type="match status" value="1"/>
</dbReference>
<evidence type="ECO:0000256" key="4">
    <source>
        <dbReference type="ARBA" id="ARBA00024746"/>
    </source>
</evidence>
<dbReference type="Pfam" id="PF13860">
    <property type="entry name" value="FlgD_ig"/>
    <property type="match status" value="1"/>
</dbReference>
<protein>
    <recommendedName>
        <fullName evidence="2 5">Basal-body rod modification protein FlgD</fullName>
    </recommendedName>
</protein>
<evidence type="ECO:0000256" key="3">
    <source>
        <dbReference type="ARBA" id="ARBA00022795"/>
    </source>
</evidence>
<dbReference type="EMBL" id="JBHUEN010000021">
    <property type="protein sequence ID" value="MFD1881700.1"/>
    <property type="molecule type" value="Genomic_DNA"/>
</dbReference>